<keyword evidence="2" id="KW-1185">Reference proteome</keyword>
<name>A0A2P7S3E9_9HYPH</name>
<protein>
    <submittedName>
        <fullName evidence="1">Uncharacterized protein</fullName>
    </submittedName>
</protein>
<evidence type="ECO:0000313" key="1">
    <source>
        <dbReference type="EMBL" id="PSJ56959.1"/>
    </source>
</evidence>
<dbReference type="AlphaFoldDB" id="A0A2P7S3E9"/>
<dbReference type="Proteomes" id="UP000241229">
    <property type="component" value="Unassembled WGS sequence"/>
</dbReference>
<proteinExistence type="predicted"/>
<accession>A0A2P7S3E9</accession>
<reference evidence="1 2" key="1">
    <citation type="submission" date="2018-03" db="EMBL/GenBank/DDBJ databases">
        <title>The draft genome of Mesorhizobium sp. 6GN-30.</title>
        <authorList>
            <person name="Liu L."/>
            <person name="Li L."/>
            <person name="Wang T."/>
            <person name="Zhang X."/>
            <person name="Liang L."/>
        </authorList>
    </citation>
    <scope>NUCLEOTIDE SEQUENCE [LARGE SCALE GENOMIC DNA]</scope>
    <source>
        <strain evidence="1 2">6GN30</strain>
    </source>
</reference>
<sequence length="65" mass="7297">MKSSTPRKPRPAESSRFVLGRGRGEKISAVEGMTLSERMARLLDRSAGLSGDERRALIKEQVRRK</sequence>
<evidence type="ECO:0000313" key="2">
    <source>
        <dbReference type="Proteomes" id="UP000241229"/>
    </source>
</evidence>
<dbReference type="RefSeq" id="WP_106773786.1">
    <property type="nucleotide sequence ID" value="NZ_PXYK01000019.1"/>
</dbReference>
<dbReference type="OrthoDB" id="8383930at2"/>
<gene>
    <name evidence="1" type="ORF">C7I84_18960</name>
</gene>
<organism evidence="1 2">
    <name type="scientific">Kumtagia ephedrae</name>
    <dbReference type="NCBI Taxonomy" id="2116701"/>
    <lineage>
        <taxon>Bacteria</taxon>
        <taxon>Pseudomonadati</taxon>
        <taxon>Pseudomonadota</taxon>
        <taxon>Alphaproteobacteria</taxon>
        <taxon>Hyphomicrobiales</taxon>
        <taxon>Phyllobacteriaceae</taxon>
        <taxon>Kumtagia</taxon>
    </lineage>
</organism>
<comment type="caution">
    <text evidence="1">The sequence shown here is derived from an EMBL/GenBank/DDBJ whole genome shotgun (WGS) entry which is preliminary data.</text>
</comment>
<dbReference type="EMBL" id="PXYK01000019">
    <property type="protein sequence ID" value="PSJ56959.1"/>
    <property type="molecule type" value="Genomic_DNA"/>
</dbReference>